<sequence>MSNAASYSVFWNSLRGILQPEHHAKWWHSTVHIATAMVGAGVLSLPLNLCVHRAPGMMMQGVSWIITLATMYQLIEMHEDEYDTYRDLGRKAFGDRLGFIVGLQQIVVQVTANIAYLVTGGQALKRFGDLVLSREIQYGKFELAVAWISAFAGVQAVLSLFASFSSTTIVSLVAAIMSFSYSTIIWATAIRLKSSQVSYLYCNWRYYRASNALGEIAFAYGGQNIALKIQAMMRSTRHKPSKLPMWNGVLVAYVMVAVCYFPVAGVGYWALGNLTCYENVLDIFLDKPKWLIGTANLMLMLHLTGSYQVFALPIYDGLTCWLEQKKLPINAWIRPLYVSKGALPGFTCLVAVIIPSFIGHLGLFGGLALGPTTYQLPCIMWLSIKKPRILGLEWLLNWACIFFGVVLTIVSRIGSIVNLKHGFEEENLKVFYFLRLQQCNSTSTNASCPVRH</sequence>
<feature type="transmembrane region" description="Helical" evidence="7">
    <location>
        <begin position="243"/>
        <end position="270"/>
    </location>
</feature>
<dbReference type="AlphaFoldDB" id="D8RNI1"/>
<feature type="transmembrane region" description="Helical" evidence="7">
    <location>
        <begin position="141"/>
        <end position="162"/>
    </location>
</feature>
<organism evidence="10">
    <name type="scientific">Selaginella moellendorffii</name>
    <name type="common">Spikemoss</name>
    <dbReference type="NCBI Taxonomy" id="88036"/>
    <lineage>
        <taxon>Eukaryota</taxon>
        <taxon>Viridiplantae</taxon>
        <taxon>Streptophyta</taxon>
        <taxon>Embryophyta</taxon>
        <taxon>Tracheophyta</taxon>
        <taxon>Lycopodiopsida</taxon>
        <taxon>Selaginellales</taxon>
        <taxon>Selaginellaceae</taxon>
        <taxon>Selaginella</taxon>
    </lineage>
</organism>
<evidence type="ECO:0000256" key="7">
    <source>
        <dbReference type="SAM" id="Phobius"/>
    </source>
</evidence>
<feature type="transmembrane region" description="Helical" evidence="7">
    <location>
        <begin position="26"/>
        <end position="45"/>
    </location>
</feature>
<feature type="transmembrane region" description="Helical" evidence="7">
    <location>
        <begin position="290"/>
        <end position="315"/>
    </location>
</feature>
<evidence type="ECO:0000256" key="4">
    <source>
        <dbReference type="ARBA" id="ARBA00022970"/>
    </source>
</evidence>
<dbReference type="KEGG" id="smo:SELMODRAFT_98385"/>
<evidence type="ECO:0000259" key="8">
    <source>
        <dbReference type="Pfam" id="PF01490"/>
    </source>
</evidence>
<dbReference type="GO" id="GO:0003333">
    <property type="term" value="P:amino acid transmembrane transport"/>
    <property type="evidence" value="ECO:0000318"/>
    <property type="project" value="GO_Central"/>
</dbReference>
<dbReference type="Proteomes" id="UP000001514">
    <property type="component" value="Unassembled WGS sequence"/>
</dbReference>
<dbReference type="InParanoid" id="D8RNI1"/>
<keyword evidence="6 7" id="KW-0472">Membrane</keyword>
<keyword evidence="3 7" id="KW-0812">Transmembrane</keyword>
<feature type="transmembrane region" description="Helical" evidence="7">
    <location>
        <begin position="336"/>
        <end position="358"/>
    </location>
</feature>
<feature type="transmembrane region" description="Helical" evidence="7">
    <location>
        <begin position="97"/>
        <end position="120"/>
    </location>
</feature>
<dbReference type="HOGENOM" id="CLU_031160_0_1_1"/>
<name>D8RNI1_SELML</name>
<feature type="transmembrane region" description="Helical" evidence="7">
    <location>
        <begin position="168"/>
        <end position="190"/>
    </location>
</feature>
<dbReference type="GO" id="GO:0016020">
    <property type="term" value="C:membrane"/>
    <property type="evidence" value="ECO:0000318"/>
    <property type="project" value="GO_Central"/>
</dbReference>
<dbReference type="InterPro" id="IPR013057">
    <property type="entry name" value="AA_transpt_TM"/>
</dbReference>
<keyword evidence="2" id="KW-0813">Transport</keyword>
<accession>D8RNI1</accession>
<dbReference type="PANTHER" id="PTHR48017">
    <property type="entry name" value="OS05G0424000 PROTEIN-RELATED"/>
    <property type="match status" value="1"/>
</dbReference>
<dbReference type="eggNOG" id="KOG1303">
    <property type="taxonomic scope" value="Eukaryota"/>
</dbReference>
<evidence type="ECO:0000313" key="9">
    <source>
        <dbReference type="EMBL" id="EFJ26088.1"/>
    </source>
</evidence>
<dbReference type="EMBL" id="GL377585">
    <property type="protein sequence ID" value="EFJ26088.1"/>
    <property type="molecule type" value="Genomic_DNA"/>
</dbReference>
<evidence type="ECO:0000256" key="1">
    <source>
        <dbReference type="ARBA" id="ARBA00004370"/>
    </source>
</evidence>
<keyword evidence="4" id="KW-0029">Amino-acid transport</keyword>
<gene>
    <name evidence="9" type="ORF">SELMODRAFT_98385</name>
</gene>
<evidence type="ECO:0000256" key="6">
    <source>
        <dbReference type="ARBA" id="ARBA00023136"/>
    </source>
</evidence>
<dbReference type="GO" id="GO:0015171">
    <property type="term" value="F:amino acid transmembrane transporter activity"/>
    <property type="evidence" value="ECO:0000318"/>
    <property type="project" value="GO_Central"/>
</dbReference>
<feature type="transmembrane region" description="Helical" evidence="7">
    <location>
        <begin position="394"/>
        <end position="414"/>
    </location>
</feature>
<dbReference type="STRING" id="88036.D8RNI1"/>
<keyword evidence="5 7" id="KW-1133">Transmembrane helix</keyword>
<feature type="domain" description="Amino acid transporter transmembrane" evidence="8">
    <location>
        <begin position="23"/>
        <end position="416"/>
    </location>
</feature>
<evidence type="ECO:0000256" key="3">
    <source>
        <dbReference type="ARBA" id="ARBA00022692"/>
    </source>
</evidence>
<protein>
    <recommendedName>
        <fullName evidence="8">Amino acid transporter transmembrane domain-containing protein</fullName>
    </recommendedName>
</protein>
<evidence type="ECO:0000256" key="5">
    <source>
        <dbReference type="ARBA" id="ARBA00022989"/>
    </source>
</evidence>
<proteinExistence type="predicted"/>
<comment type="subcellular location">
    <subcellularLocation>
        <location evidence="1">Membrane</location>
    </subcellularLocation>
</comment>
<evidence type="ECO:0000313" key="10">
    <source>
        <dbReference type="Proteomes" id="UP000001514"/>
    </source>
</evidence>
<dbReference type="Pfam" id="PF01490">
    <property type="entry name" value="Aa_trans"/>
    <property type="match status" value="1"/>
</dbReference>
<evidence type="ECO:0000256" key="2">
    <source>
        <dbReference type="ARBA" id="ARBA00022448"/>
    </source>
</evidence>
<keyword evidence="10" id="KW-1185">Reference proteome</keyword>
<dbReference type="Gramene" id="EFJ26088">
    <property type="protein sequence ID" value="EFJ26088"/>
    <property type="gene ID" value="SELMODRAFT_98385"/>
</dbReference>
<reference evidence="9 10" key="1">
    <citation type="journal article" date="2011" name="Science">
        <title>The Selaginella genome identifies genetic changes associated with the evolution of vascular plants.</title>
        <authorList>
            <person name="Banks J.A."/>
            <person name="Nishiyama T."/>
            <person name="Hasebe M."/>
            <person name="Bowman J.L."/>
            <person name="Gribskov M."/>
            <person name="dePamphilis C."/>
            <person name="Albert V.A."/>
            <person name="Aono N."/>
            <person name="Aoyama T."/>
            <person name="Ambrose B.A."/>
            <person name="Ashton N.W."/>
            <person name="Axtell M.J."/>
            <person name="Barker E."/>
            <person name="Barker M.S."/>
            <person name="Bennetzen J.L."/>
            <person name="Bonawitz N.D."/>
            <person name="Chapple C."/>
            <person name="Cheng C."/>
            <person name="Correa L.G."/>
            <person name="Dacre M."/>
            <person name="DeBarry J."/>
            <person name="Dreyer I."/>
            <person name="Elias M."/>
            <person name="Engstrom E.M."/>
            <person name="Estelle M."/>
            <person name="Feng L."/>
            <person name="Finet C."/>
            <person name="Floyd S.K."/>
            <person name="Frommer W.B."/>
            <person name="Fujita T."/>
            <person name="Gramzow L."/>
            <person name="Gutensohn M."/>
            <person name="Harholt J."/>
            <person name="Hattori M."/>
            <person name="Heyl A."/>
            <person name="Hirai T."/>
            <person name="Hiwatashi Y."/>
            <person name="Ishikawa M."/>
            <person name="Iwata M."/>
            <person name="Karol K.G."/>
            <person name="Koehler B."/>
            <person name="Kolukisaoglu U."/>
            <person name="Kubo M."/>
            <person name="Kurata T."/>
            <person name="Lalonde S."/>
            <person name="Li K."/>
            <person name="Li Y."/>
            <person name="Litt A."/>
            <person name="Lyons E."/>
            <person name="Manning G."/>
            <person name="Maruyama T."/>
            <person name="Michael T.P."/>
            <person name="Mikami K."/>
            <person name="Miyazaki S."/>
            <person name="Morinaga S."/>
            <person name="Murata T."/>
            <person name="Mueller-Roeber B."/>
            <person name="Nelson D.R."/>
            <person name="Obara M."/>
            <person name="Oguri Y."/>
            <person name="Olmstead R.G."/>
            <person name="Onodera N."/>
            <person name="Petersen B.L."/>
            <person name="Pils B."/>
            <person name="Prigge M."/>
            <person name="Rensing S.A."/>
            <person name="Riano-Pachon D.M."/>
            <person name="Roberts A.W."/>
            <person name="Sato Y."/>
            <person name="Scheller H.V."/>
            <person name="Schulz B."/>
            <person name="Schulz C."/>
            <person name="Shakirov E.V."/>
            <person name="Shibagaki N."/>
            <person name="Shinohara N."/>
            <person name="Shippen D.E."/>
            <person name="Soerensen I."/>
            <person name="Sotooka R."/>
            <person name="Sugimoto N."/>
            <person name="Sugita M."/>
            <person name="Sumikawa N."/>
            <person name="Tanurdzic M."/>
            <person name="Theissen G."/>
            <person name="Ulvskov P."/>
            <person name="Wakazuki S."/>
            <person name="Weng J.K."/>
            <person name="Willats W.W."/>
            <person name="Wipf D."/>
            <person name="Wolf P.G."/>
            <person name="Yang L."/>
            <person name="Zimmer A.D."/>
            <person name="Zhu Q."/>
            <person name="Mitros T."/>
            <person name="Hellsten U."/>
            <person name="Loque D."/>
            <person name="Otillar R."/>
            <person name="Salamov A."/>
            <person name="Schmutz J."/>
            <person name="Shapiro H."/>
            <person name="Lindquist E."/>
            <person name="Lucas S."/>
            <person name="Rokhsar D."/>
            <person name="Grigoriev I.V."/>
        </authorList>
    </citation>
    <scope>NUCLEOTIDE SEQUENCE [LARGE SCALE GENOMIC DNA]</scope>
</reference>